<dbReference type="KEGG" id="llu:AKJ09_00140"/>
<evidence type="ECO:0000256" key="5">
    <source>
        <dbReference type="ARBA" id="ARBA00022801"/>
    </source>
</evidence>
<dbReference type="EMBL" id="CP012333">
    <property type="protein sequence ID" value="AKU93476.1"/>
    <property type="molecule type" value="Genomic_DNA"/>
</dbReference>
<dbReference type="InterPro" id="IPR012341">
    <property type="entry name" value="6hp_glycosidase-like_sf"/>
</dbReference>
<evidence type="ECO:0000259" key="13">
    <source>
        <dbReference type="Pfam" id="PF19291"/>
    </source>
</evidence>
<comment type="catalytic activity">
    <reaction evidence="1">
        <text>alpha,alpha-trehalose + H2O = alpha-D-glucose + beta-D-glucose</text>
        <dbReference type="Rhea" id="RHEA:32675"/>
        <dbReference type="ChEBI" id="CHEBI:15377"/>
        <dbReference type="ChEBI" id="CHEBI:15903"/>
        <dbReference type="ChEBI" id="CHEBI:16551"/>
        <dbReference type="ChEBI" id="CHEBI:17925"/>
        <dbReference type="EC" id="3.2.1.28"/>
    </reaction>
</comment>
<evidence type="ECO:0000256" key="1">
    <source>
        <dbReference type="ARBA" id="ARBA00001576"/>
    </source>
</evidence>
<comment type="similarity">
    <text evidence="2">Belongs to the glycosyl hydrolase 15 family.</text>
</comment>
<dbReference type="FunFam" id="1.50.10.10:FF:000005">
    <property type="entry name" value="Glycosyl hydrolase, glucoamylase"/>
    <property type="match status" value="1"/>
</dbReference>
<evidence type="ECO:0000313" key="14">
    <source>
        <dbReference type="EMBL" id="AKU93476.1"/>
    </source>
</evidence>
<protein>
    <recommendedName>
        <fullName evidence="4">Trehalase</fullName>
        <ecNumber evidence="3">3.2.1.28</ecNumber>
    </recommendedName>
    <alternativeName>
        <fullName evidence="8">Alpha,alpha-trehalase</fullName>
    </alternativeName>
    <alternativeName>
        <fullName evidence="9">Alpha,alpha-trehalose glucohydrolase</fullName>
    </alternativeName>
</protein>
<evidence type="ECO:0000256" key="3">
    <source>
        <dbReference type="ARBA" id="ARBA00012757"/>
    </source>
</evidence>
<evidence type="ECO:0000259" key="12">
    <source>
        <dbReference type="Pfam" id="PF00723"/>
    </source>
</evidence>
<dbReference type="InterPro" id="IPR011613">
    <property type="entry name" value="GH15-like"/>
</dbReference>
<keyword evidence="15" id="KW-1185">Reference proteome</keyword>
<dbReference type="InterPro" id="IPR045582">
    <property type="entry name" value="Trehalase-like_N"/>
</dbReference>
<dbReference type="SUPFAM" id="SSF48208">
    <property type="entry name" value="Six-hairpin glycosidases"/>
    <property type="match status" value="1"/>
</dbReference>
<dbReference type="Pfam" id="PF00723">
    <property type="entry name" value="Glyco_hydro_15"/>
    <property type="match status" value="1"/>
</dbReference>
<dbReference type="InterPro" id="IPR008928">
    <property type="entry name" value="6-hairpin_glycosidase_sf"/>
</dbReference>
<sequence length="595" mass="66047">MLADLKTAALVGIDGSVDWMCAPRFDSDACFAALLGYEEHGQWGIRPTAPVTARKQRYLEDTVVLQTDVVCDGGAYRITEFMRPELKRTELIRIVEGLEGRVEMEMVLAPRFGYGARMPWISQEEHSVSLVAGPDALALRSSVPVTAGETHVTSLFTISKGETQTFSLVWYPSNSEPPRVADARRAQDEAVRYWRDWAAKCTYNGKWKDAVVRSLLTLKGLTYEPTGGVVAAPTTSLPEEIGGVRNWDYRFCWLRDATLTLTALMIGGYVDEAESWRDWLMRAIAGDPSQVQIMYGLSGERRLTETELSWLPGYEGSKPVRIGNAASDQFQLDVYGEVMRCLYLTRKMGVPAADRSYGPQAKALLSFILRAWQLPDDGIWEVRGGRKHFTHSQLMAWAAVDSLIKLAEEFPSQEGELRDQLGHMRAVRERIREDILQRGFNTAIGAFTQSFGSEALDASVLLMAHLGFLPADDPRMLGTVKAIEKSLLRDGFVARYSTNLGLDGLPGSEGAFLACSYWLADNYAFQGRIDEANALFERLLSIRSPLGLLAEEYEPKLKRQVGNFPQGFSHLALIYTANAISKAEAGFKGPQVAVS</sequence>
<evidence type="ECO:0000256" key="10">
    <source>
        <dbReference type="ARBA" id="ARBA00053030"/>
    </source>
</evidence>
<evidence type="ECO:0000256" key="11">
    <source>
        <dbReference type="ARBA" id="ARBA00060615"/>
    </source>
</evidence>
<evidence type="ECO:0000313" key="15">
    <source>
        <dbReference type="Proteomes" id="UP000064967"/>
    </source>
</evidence>
<reference evidence="14 15" key="1">
    <citation type="submission" date="2015-08" db="EMBL/GenBank/DDBJ databases">
        <authorList>
            <person name="Babu N.S."/>
            <person name="Beckwith C.J."/>
            <person name="Beseler K.G."/>
            <person name="Brison A."/>
            <person name="Carone J.V."/>
            <person name="Caskin T.P."/>
            <person name="Diamond M."/>
            <person name="Durham M.E."/>
            <person name="Foxe J.M."/>
            <person name="Go M."/>
            <person name="Henderson B.A."/>
            <person name="Jones I.B."/>
            <person name="McGettigan J.A."/>
            <person name="Micheletti S.J."/>
            <person name="Nasrallah M.E."/>
            <person name="Ortiz D."/>
            <person name="Piller C.R."/>
            <person name="Privatt S.R."/>
            <person name="Schneider S.L."/>
            <person name="Sharp S."/>
            <person name="Smith T.C."/>
            <person name="Stanton J.D."/>
            <person name="Ullery H.E."/>
            <person name="Wilson R.J."/>
            <person name="Serrano M.G."/>
            <person name="Buck G."/>
            <person name="Lee V."/>
            <person name="Wang Y."/>
            <person name="Carvalho R."/>
            <person name="Voegtly L."/>
            <person name="Shi R."/>
            <person name="Duckworth R."/>
            <person name="Johnson A."/>
            <person name="Loviza R."/>
            <person name="Walstead R."/>
            <person name="Shah Z."/>
            <person name="Kiflezghi M."/>
            <person name="Wade K."/>
            <person name="Ball S.L."/>
            <person name="Bradley K.W."/>
            <person name="Asai D.J."/>
            <person name="Bowman C.A."/>
            <person name="Russell D.A."/>
            <person name="Pope W.H."/>
            <person name="Jacobs-Sera D."/>
            <person name="Hendrix R.W."/>
            <person name="Hatfull G.F."/>
        </authorList>
    </citation>
    <scope>NUCLEOTIDE SEQUENCE [LARGE SCALE GENOMIC DNA]</scope>
    <source>
        <strain evidence="14 15">DSM 27648</strain>
    </source>
</reference>
<comment type="pathway">
    <text evidence="11">Glycan degradation; trehalose degradation; D-glucose from alpha,alpha-trehalose: step 1/1.</text>
</comment>
<dbReference type="STRING" id="1391654.AKJ09_00140"/>
<evidence type="ECO:0000256" key="7">
    <source>
        <dbReference type="ARBA" id="ARBA00023295"/>
    </source>
</evidence>
<keyword evidence="7" id="KW-0326">Glycosidase</keyword>
<dbReference type="Gene3D" id="1.50.10.10">
    <property type="match status" value="1"/>
</dbReference>
<dbReference type="Pfam" id="PF19291">
    <property type="entry name" value="TREH_N"/>
    <property type="match status" value="1"/>
</dbReference>
<dbReference type="AlphaFoldDB" id="A0A0K1PJ99"/>
<evidence type="ECO:0000256" key="9">
    <source>
        <dbReference type="ARBA" id="ARBA00031637"/>
    </source>
</evidence>
<evidence type="ECO:0000256" key="6">
    <source>
        <dbReference type="ARBA" id="ARBA00023277"/>
    </source>
</evidence>
<dbReference type="Proteomes" id="UP000064967">
    <property type="component" value="Chromosome"/>
</dbReference>
<evidence type="ECO:0000256" key="8">
    <source>
        <dbReference type="ARBA" id="ARBA00030473"/>
    </source>
</evidence>
<keyword evidence="5" id="KW-0378">Hydrolase</keyword>
<evidence type="ECO:0000256" key="2">
    <source>
        <dbReference type="ARBA" id="ARBA00006188"/>
    </source>
</evidence>
<keyword evidence="6" id="KW-0119">Carbohydrate metabolism</keyword>
<dbReference type="GO" id="GO:0004555">
    <property type="term" value="F:alpha,alpha-trehalase activity"/>
    <property type="evidence" value="ECO:0007669"/>
    <property type="project" value="UniProtKB-EC"/>
</dbReference>
<organism evidence="14 15">
    <name type="scientific">Labilithrix luteola</name>
    <dbReference type="NCBI Taxonomy" id="1391654"/>
    <lineage>
        <taxon>Bacteria</taxon>
        <taxon>Pseudomonadati</taxon>
        <taxon>Myxococcota</taxon>
        <taxon>Polyangia</taxon>
        <taxon>Polyangiales</taxon>
        <taxon>Labilitrichaceae</taxon>
        <taxon>Labilithrix</taxon>
    </lineage>
</organism>
<dbReference type="EC" id="3.2.1.28" evidence="3"/>
<comment type="cofactor">
    <cofactor evidence="10">
        <name>phosphate</name>
        <dbReference type="ChEBI" id="CHEBI:43474"/>
    </cofactor>
</comment>
<dbReference type="PANTHER" id="PTHR31616">
    <property type="entry name" value="TREHALASE"/>
    <property type="match status" value="1"/>
</dbReference>
<accession>A0A0K1PJ99</accession>
<feature type="domain" description="GH15-like" evidence="12">
    <location>
        <begin position="207"/>
        <end position="577"/>
    </location>
</feature>
<dbReference type="PATRIC" id="fig|1391654.3.peg.154"/>
<evidence type="ECO:0000256" key="4">
    <source>
        <dbReference type="ARBA" id="ARBA00019905"/>
    </source>
</evidence>
<proteinExistence type="inferred from homology"/>
<dbReference type="PANTHER" id="PTHR31616:SF0">
    <property type="entry name" value="GLUCAN 1,4-ALPHA-GLUCOSIDASE"/>
    <property type="match status" value="1"/>
</dbReference>
<dbReference type="GO" id="GO:0005993">
    <property type="term" value="P:trehalose catabolic process"/>
    <property type="evidence" value="ECO:0007669"/>
    <property type="project" value="UniProtKB-ARBA"/>
</dbReference>
<feature type="domain" description="Trehalase-like N-terminal" evidence="13">
    <location>
        <begin position="1"/>
        <end position="142"/>
    </location>
</feature>
<name>A0A0K1PJ99_9BACT</name>
<gene>
    <name evidence="14" type="ORF">AKJ09_00140</name>
</gene>